<gene>
    <name evidence="3" type="ORF">TRIATDRAFT_87848</name>
</gene>
<comment type="caution">
    <text evidence="3">The sequence shown here is derived from an EMBL/GenBank/DDBJ whole genome shotgun (WGS) entry which is preliminary data.</text>
</comment>
<proteinExistence type="predicted"/>
<sequence length="184" mass="21213">MRGPSDFIFNGKEAFKKRPPKESPTLSEDSSGHPGTYKEALGQIEKKMELQINKIFDRISEVRRDLEYRMRNVKKHVEATEARVEELSIQLNMLRAKQDAAEYNARARNQNTTVTSKEMFLCPLRNPETNEDVYCPATLEELESYRGSQLDALLRDLGEPIPTALKHKMEVIKWALGIRNANYK</sequence>
<dbReference type="OrthoDB" id="4893180at2759"/>
<dbReference type="EMBL" id="ABDG02000024">
    <property type="protein sequence ID" value="EHK45262.1"/>
    <property type="molecule type" value="Genomic_DNA"/>
</dbReference>
<feature type="coiled-coil region" evidence="1">
    <location>
        <begin position="63"/>
        <end position="104"/>
    </location>
</feature>
<evidence type="ECO:0000256" key="2">
    <source>
        <dbReference type="SAM" id="MobiDB-lite"/>
    </source>
</evidence>
<keyword evidence="4" id="KW-1185">Reference proteome</keyword>
<reference evidence="3 4" key="1">
    <citation type="journal article" date="2011" name="Genome Biol.">
        <title>Comparative genome sequence analysis underscores mycoparasitism as the ancestral life style of Trichoderma.</title>
        <authorList>
            <person name="Kubicek C.P."/>
            <person name="Herrera-Estrella A."/>
            <person name="Seidl-Seiboth V."/>
            <person name="Martinez D.A."/>
            <person name="Druzhinina I.S."/>
            <person name="Thon M."/>
            <person name="Zeilinger S."/>
            <person name="Casas-Flores S."/>
            <person name="Horwitz B.A."/>
            <person name="Mukherjee P.K."/>
            <person name="Mukherjee M."/>
            <person name="Kredics L."/>
            <person name="Alcaraz L.D."/>
            <person name="Aerts A."/>
            <person name="Antal Z."/>
            <person name="Atanasova L."/>
            <person name="Cervantes-Badillo M.G."/>
            <person name="Challacombe J."/>
            <person name="Chertkov O."/>
            <person name="McCluskey K."/>
            <person name="Coulpier F."/>
            <person name="Deshpande N."/>
            <person name="von Doehren H."/>
            <person name="Ebbole D.J."/>
            <person name="Esquivel-Naranjo E.U."/>
            <person name="Fekete E."/>
            <person name="Flipphi M."/>
            <person name="Glaser F."/>
            <person name="Gomez-Rodriguez E.Y."/>
            <person name="Gruber S."/>
            <person name="Han C."/>
            <person name="Henrissat B."/>
            <person name="Hermosa R."/>
            <person name="Hernandez-Onate M."/>
            <person name="Karaffa L."/>
            <person name="Kosti I."/>
            <person name="Le Crom S."/>
            <person name="Lindquist E."/>
            <person name="Lucas S."/>
            <person name="Luebeck M."/>
            <person name="Luebeck P.S."/>
            <person name="Margeot A."/>
            <person name="Metz B."/>
            <person name="Misra M."/>
            <person name="Nevalainen H."/>
            <person name="Omann M."/>
            <person name="Packer N."/>
            <person name="Perrone G."/>
            <person name="Uresti-Rivera E.E."/>
            <person name="Salamov A."/>
            <person name="Schmoll M."/>
            <person name="Seiboth B."/>
            <person name="Shapiro H."/>
            <person name="Sukno S."/>
            <person name="Tamayo-Ramos J.A."/>
            <person name="Tisch D."/>
            <person name="Wiest A."/>
            <person name="Wilkinson H.H."/>
            <person name="Zhang M."/>
            <person name="Coutinho P.M."/>
            <person name="Kenerley C.M."/>
            <person name="Monte E."/>
            <person name="Baker S.E."/>
            <person name="Grigoriev I.V."/>
        </authorList>
    </citation>
    <scope>NUCLEOTIDE SEQUENCE [LARGE SCALE GENOMIC DNA]</scope>
    <source>
        <strain evidence="4">ATCC 20476 / IMI 206040</strain>
    </source>
</reference>
<accession>G9NWA0</accession>
<dbReference type="Proteomes" id="UP000005426">
    <property type="component" value="Unassembled WGS sequence"/>
</dbReference>
<dbReference type="GeneID" id="25786101"/>
<dbReference type="AlphaFoldDB" id="G9NWA0"/>
<dbReference type="KEGG" id="tatv:25786101"/>
<dbReference type="HOGENOM" id="CLU_1468358_0_0_1"/>
<keyword evidence="1" id="KW-0175">Coiled coil</keyword>
<evidence type="ECO:0000313" key="3">
    <source>
        <dbReference type="EMBL" id="EHK45262.1"/>
    </source>
</evidence>
<name>G9NWA0_HYPAI</name>
<dbReference type="OMA" id="SPEMHIC"/>
<dbReference type="RefSeq" id="XP_013943451.1">
    <property type="nucleotide sequence ID" value="XM_014087976.1"/>
</dbReference>
<organism evidence="3 4">
    <name type="scientific">Hypocrea atroviridis (strain ATCC 20476 / IMI 206040)</name>
    <name type="common">Trichoderma atroviride</name>
    <dbReference type="NCBI Taxonomy" id="452589"/>
    <lineage>
        <taxon>Eukaryota</taxon>
        <taxon>Fungi</taxon>
        <taxon>Dikarya</taxon>
        <taxon>Ascomycota</taxon>
        <taxon>Pezizomycotina</taxon>
        <taxon>Sordariomycetes</taxon>
        <taxon>Hypocreomycetidae</taxon>
        <taxon>Hypocreales</taxon>
        <taxon>Hypocreaceae</taxon>
        <taxon>Trichoderma</taxon>
    </lineage>
</organism>
<evidence type="ECO:0000313" key="4">
    <source>
        <dbReference type="Proteomes" id="UP000005426"/>
    </source>
</evidence>
<dbReference type="eggNOG" id="ENOG502T47S">
    <property type="taxonomic scope" value="Eukaryota"/>
</dbReference>
<evidence type="ECO:0000256" key="1">
    <source>
        <dbReference type="SAM" id="Coils"/>
    </source>
</evidence>
<protein>
    <submittedName>
        <fullName evidence="3">Uncharacterized protein</fullName>
    </submittedName>
</protein>
<feature type="region of interest" description="Disordered" evidence="2">
    <location>
        <begin position="1"/>
        <end position="37"/>
    </location>
</feature>